<proteinExistence type="inferred from homology"/>
<dbReference type="InterPro" id="IPR019779">
    <property type="entry name" value="GalP_UDPtransf1_His-AS"/>
</dbReference>
<dbReference type="NCBIfam" id="TIGR00209">
    <property type="entry name" value="galT_1"/>
    <property type="match status" value="1"/>
</dbReference>
<comment type="similarity">
    <text evidence="4 14">Belongs to the galactose-1-phosphate uridylyltransferase type 1 family.</text>
</comment>
<dbReference type="PIRSF" id="PIRSF000808">
    <property type="entry name" value="GalT"/>
    <property type="match status" value="1"/>
</dbReference>
<name>A0ABS7DHV1_9GAMM</name>
<keyword evidence="11 14" id="KW-0299">Galactose metabolism</keyword>
<comment type="pathway">
    <text evidence="3 14">Carbohydrate metabolism; galactose metabolism.</text>
</comment>
<evidence type="ECO:0000313" key="17">
    <source>
        <dbReference type="EMBL" id="MBW7570858.1"/>
    </source>
</evidence>
<dbReference type="GO" id="GO:0008108">
    <property type="term" value="F:UDP-glucose:hexose-1-phosphate uridylyltransferase activity"/>
    <property type="evidence" value="ECO:0007669"/>
    <property type="project" value="UniProtKB-EC"/>
</dbReference>
<evidence type="ECO:0000259" key="16">
    <source>
        <dbReference type="Pfam" id="PF02744"/>
    </source>
</evidence>
<evidence type="ECO:0000256" key="1">
    <source>
        <dbReference type="ARBA" id="ARBA00001107"/>
    </source>
</evidence>
<evidence type="ECO:0000256" key="11">
    <source>
        <dbReference type="ARBA" id="ARBA00023144"/>
    </source>
</evidence>
<feature type="domain" description="Galactose-1-phosphate uridyl transferase N-terminal" evidence="15">
    <location>
        <begin position="4"/>
        <end position="177"/>
    </location>
</feature>
<dbReference type="SUPFAM" id="SSF54197">
    <property type="entry name" value="HIT-like"/>
    <property type="match status" value="2"/>
</dbReference>
<dbReference type="PANTHER" id="PTHR11943:SF1">
    <property type="entry name" value="GALACTOSE-1-PHOSPHATE URIDYLYLTRANSFERASE"/>
    <property type="match status" value="1"/>
</dbReference>
<dbReference type="Gene3D" id="3.30.428.10">
    <property type="entry name" value="HIT-like"/>
    <property type="match status" value="2"/>
</dbReference>
<dbReference type="EC" id="2.7.7.12" evidence="5 13"/>
<comment type="cofactor">
    <cofactor evidence="2">
        <name>Zn(2+)</name>
        <dbReference type="ChEBI" id="CHEBI:29105"/>
    </cofactor>
</comment>
<reference evidence="17 18" key="1">
    <citation type="submission" date="2021-03" db="EMBL/GenBank/DDBJ databases">
        <title>Succinivibrio sp. nov. isolated from feces of cow.</title>
        <authorList>
            <person name="Choi J.-Y."/>
        </authorList>
    </citation>
    <scope>NUCLEOTIDE SEQUENCE [LARGE SCALE GENOMIC DNA]</scope>
    <source>
        <strain evidence="17 18">AGMB01872</strain>
    </source>
</reference>
<evidence type="ECO:0000256" key="13">
    <source>
        <dbReference type="NCBIfam" id="TIGR00209"/>
    </source>
</evidence>
<dbReference type="NCBIfam" id="NF008724">
    <property type="entry name" value="PRK11720.1"/>
    <property type="match status" value="1"/>
</dbReference>
<keyword evidence="8 14" id="KW-0548">Nucleotidyltransferase</keyword>
<evidence type="ECO:0000256" key="2">
    <source>
        <dbReference type="ARBA" id="ARBA00001947"/>
    </source>
</evidence>
<evidence type="ECO:0000256" key="10">
    <source>
        <dbReference type="ARBA" id="ARBA00022833"/>
    </source>
</evidence>
<evidence type="ECO:0000313" key="18">
    <source>
        <dbReference type="Proteomes" id="UP000731465"/>
    </source>
</evidence>
<dbReference type="InterPro" id="IPR005850">
    <property type="entry name" value="GalP_Utransf_C"/>
</dbReference>
<protein>
    <recommendedName>
        <fullName evidence="6 13">Galactose-1-phosphate uridylyltransferase</fullName>
        <ecNumber evidence="5 13">2.7.7.12</ecNumber>
    </recommendedName>
</protein>
<dbReference type="RefSeq" id="WP_219938083.1">
    <property type="nucleotide sequence ID" value="NZ_JAGFNY010000033.1"/>
</dbReference>
<dbReference type="InterPro" id="IPR001937">
    <property type="entry name" value="GalP_UDPtransf1"/>
</dbReference>
<dbReference type="PANTHER" id="PTHR11943">
    <property type="entry name" value="GALACTOSE-1-PHOSPHATE URIDYLYLTRANSFERASE"/>
    <property type="match status" value="1"/>
</dbReference>
<evidence type="ECO:0000256" key="8">
    <source>
        <dbReference type="ARBA" id="ARBA00022695"/>
    </source>
</evidence>
<evidence type="ECO:0000256" key="6">
    <source>
        <dbReference type="ARBA" id="ARBA00016340"/>
    </source>
</evidence>
<keyword evidence="18" id="KW-1185">Reference proteome</keyword>
<organism evidence="17 18">
    <name type="scientific">Succinivibrio faecicola</name>
    <dbReference type="NCBI Taxonomy" id="2820300"/>
    <lineage>
        <taxon>Bacteria</taxon>
        <taxon>Pseudomonadati</taxon>
        <taxon>Pseudomonadota</taxon>
        <taxon>Gammaproteobacteria</taxon>
        <taxon>Aeromonadales</taxon>
        <taxon>Succinivibrionaceae</taxon>
        <taxon>Succinivibrio</taxon>
    </lineage>
</organism>
<accession>A0ABS7DHV1</accession>
<dbReference type="CDD" id="cd00608">
    <property type="entry name" value="GalT"/>
    <property type="match status" value="1"/>
</dbReference>
<dbReference type="Pfam" id="PF01087">
    <property type="entry name" value="GalP_UDP_transf"/>
    <property type="match status" value="1"/>
</dbReference>
<gene>
    <name evidence="17" type="ORF">J5V48_08125</name>
</gene>
<evidence type="ECO:0000256" key="12">
    <source>
        <dbReference type="ARBA" id="ARBA00023277"/>
    </source>
</evidence>
<dbReference type="EMBL" id="JAGFNY010000033">
    <property type="protein sequence ID" value="MBW7570858.1"/>
    <property type="molecule type" value="Genomic_DNA"/>
</dbReference>
<evidence type="ECO:0000256" key="14">
    <source>
        <dbReference type="RuleBase" id="RU000506"/>
    </source>
</evidence>
<keyword evidence="7 14" id="KW-0808">Transferase</keyword>
<dbReference type="PROSITE" id="PS00117">
    <property type="entry name" value="GAL_P_UDP_TRANSF_I"/>
    <property type="match status" value="1"/>
</dbReference>
<evidence type="ECO:0000256" key="4">
    <source>
        <dbReference type="ARBA" id="ARBA00010951"/>
    </source>
</evidence>
<sequence>MAQFCPTDHPHRRFNALTGEWILVSPHRAKRPWNGQVEKVNDEKKPSYDPACYLCPGNNRVNGDKNPDYESNFVFTNDFAALMPDTPDNEKDESCDLFKMEPAKGTARVICFSADHSKTLPVMSESEIEKVVDLWADQLVELSEKYNYVQLFENKGAIMGCSNPHPHGQIWACNFIPEELSKEVKCQTEYMNRHNSALLLDYVKAELLKKERIVFETDYFVALVPFWAFWPFETMLAPKFAVSTIDELTREQRADLAKAIKKLTTRYDNLFECSFPYSMGWHNAPKSLGAKEREAFILHAHYYPPLLRSATVKKFVAGFELLAEKQRDLTPEQAAARLREQSEVHYSQR</sequence>
<dbReference type="Proteomes" id="UP000731465">
    <property type="component" value="Unassembled WGS sequence"/>
</dbReference>
<evidence type="ECO:0000256" key="5">
    <source>
        <dbReference type="ARBA" id="ARBA00012384"/>
    </source>
</evidence>
<keyword evidence="9 14" id="KW-0479">Metal-binding</keyword>
<comment type="catalytic activity">
    <reaction evidence="1 14">
        <text>alpha-D-galactose 1-phosphate + UDP-alpha-D-glucose = alpha-D-glucose 1-phosphate + UDP-alpha-D-galactose</text>
        <dbReference type="Rhea" id="RHEA:13989"/>
        <dbReference type="ChEBI" id="CHEBI:58336"/>
        <dbReference type="ChEBI" id="CHEBI:58601"/>
        <dbReference type="ChEBI" id="CHEBI:58885"/>
        <dbReference type="ChEBI" id="CHEBI:66914"/>
        <dbReference type="EC" id="2.7.7.12"/>
    </reaction>
</comment>
<evidence type="ECO:0000256" key="9">
    <source>
        <dbReference type="ARBA" id="ARBA00022723"/>
    </source>
</evidence>
<feature type="domain" description="Galactose-1-phosphate uridyl transferase C-terminal" evidence="16">
    <location>
        <begin position="184"/>
        <end position="348"/>
    </location>
</feature>
<dbReference type="InterPro" id="IPR005849">
    <property type="entry name" value="GalP_Utransf_N"/>
</dbReference>
<evidence type="ECO:0000259" key="15">
    <source>
        <dbReference type="Pfam" id="PF01087"/>
    </source>
</evidence>
<dbReference type="InterPro" id="IPR036265">
    <property type="entry name" value="HIT-like_sf"/>
</dbReference>
<comment type="caution">
    <text evidence="17">The sequence shown here is derived from an EMBL/GenBank/DDBJ whole genome shotgun (WGS) entry which is preliminary data.</text>
</comment>
<evidence type="ECO:0000256" key="3">
    <source>
        <dbReference type="ARBA" id="ARBA00004947"/>
    </source>
</evidence>
<dbReference type="Pfam" id="PF02744">
    <property type="entry name" value="GalP_UDP_tr_C"/>
    <property type="match status" value="1"/>
</dbReference>
<evidence type="ECO:0000256" key="7">
    <source>
        <dbReference type="ARBA" id="ARBA00022679"/>
    </source>
</evidence>
<keyword evidence="10" id="KW-0862">Zinc</keyword>
<keyword evidence="12 14" id="KW-0119">Carbohydrate metabolism</keyword>